<evidence type="ECO:0000313" key="2">
    <source>
        <dbReference type="EMBL" id="EJT68869.1"/>
    </source>
</evidence>
<reference evidence="3" key="4">
    <citation type="journal article" date="2015" name="G3 (Bethesda)">
        <title>Genome sequences of three phytopathogenic species of the Magnaporthaceae family of fungi.</title>
        <authorList>
            <person name="Okagaki L.H."/>
            <person name="Nunes C.C."/>
            <person name="Sailsbery J."/>
            <person name="Clay B."/>
            <person name="Brown D."/>
            <person name="John T."/>
            <person name="Oh Y."/>
            <person name="Young N."/>
            <person name="Fitzgerald M."/>
            <person name="Haas B.J."/>
            <person name="Zeng Q."/>
            <person name="Young S."/>
            <person name="Adiconis X."/>
            <person name="Fan L."/>
            <person name="Levin J.Z."/>
            <person name="Mitchell T.K."/>
            <person name="Okubara P.A."/>
            <person name="Farman M.L."/>
            <person name="Kohn L.M."/>
            <person name="Birren B."/>
            <person name="Ma L.-J."/>
            <person name="Dean R.A."/>
        </authorList>
    </citation>
    <scope>NUCLEOTIDE SEQUENCE</scope>
    <source>
        <strain evidence="3">R3-111a-1</strain>
    </source>
</reference>
<dbReference type="RefSeq" id="XP_009229754.1">
    <property type="nucleotide sequence ID" value="XM_009231490.1"/>
</dbReference>
<reference evidence="3" key="5">
    <citation type="submission" date="2018-04" db="UniProtKB">
        <authorList>
            <consortium name="EnsemblFungi"/>
        </authorList>
    </citation>
    <scope>IDENTIFICATION</scope>
    <source>
        <strain evidence="3">R3-111a-1</strain>
    </source>
</reference>
<dbReference type="GeneID" id="20354036"/>
<dbReference type="EMBL" id="GL385411">
    <property type="protein sequence ID" value="EJT68869.1"/>
    <property type="molecule type" value="Genomic_DNA"/>
</dbReference>
<evidence type="ECO:0000313" key="4">
    <source>
        <dbReference type="Proteomes" id="UP000006039"/>
    </source>
</evidence>
<reference evidence="2" key="2">
    <citation type="submission" date="2010-07" db="EMBL/GenBank/DDBJ databases">
        <authorList>
            <consortium name="The Broad Institute Genome Sequencing Platform"/>
            <consortium name="Broad Institute Genome Sequencing Center for Infectious Disease"/>
            <person name="Ma L.-J."/>
            <person name="Dead R."/>
            <person name="Young S."/>
            <person name="Zeng Q."/>
            <person name="Koehrsen M."/>
            <person name="Alvarado L."/>
            <person name="Berlin A."/>
            <person name="Chapman S.B."/>
            <person name="Chen Z."/>
            <person name="Freedman E."/>
            <person name="Gellesch M."/>
            <person name="Goldberg J."/>
            <person name="Griggs A."/>
            <person name="Gujja S."/>
            <person name="Heilman E.R."/>
            <person name="Heiman D."/>
            <person name="Hepburn T."/>
            <person name="Howarth C."/>
            <person name="Jen D."/>
            <person name="Larson L."/>
            <person name="Mehta T."/>
            <person name="Neiman D."/>
            <person name="Pearson M."/>
            <person name="Roberts A."/>
            <person name="Saif S."/>
            <person name="Shea T."/>
            <person name="Shenoy N."/>
            <person name="Sisk P."/>
            <person name="Stolte C."/>
            <person name="Sykes S."/>
            <person name="Walk T."/>
            <person name="White J."/>
            <person name="Yandava C."/>
            <person name="Haas B."/>
            <person name="Nusbaum C."/>
            <person name="Birren B."/>
        </authorList>
    </citation>
    <scope>NUCLEOTIDE SEQUENCE</scope>
    <source>
        <strain evidence="2">R3-111a-1</strain>
    </source>
</reference>
<dbReference type="AlphaFoldDB" id="J8TVP3"/>
<dbReference type="OrthoDB" id="7396853at2759"/>
<feature type="compositionally biased region" description="Acidic residues" evidence="1">
    <location>
        <begin position="204"/>
        <end position="220"/>
    </location>
</feature>
<accession>J8TVP3</accession>
<keyword evidence="4" id="KW-1185">Reference proteome</keyword>
<dbReference type="SUPFAM" id="SSF53213">
    <property type="entry name" value="LigB-like"/>
    <property type="match status" value="1"/>
</dbReference>
<feature type="region of interest" description="Disordered" evidence="1">
    <location>
        <begin position="183"/>
        <end position="220"/>
    </location>
</feature>
<organism evidence="2">
    <name type="scientific">Gaeumannomyces tritici (strain R3-111a-1)</name>
    <name type="common">Wheat and barley take-all root rot fungus</name>
    <name type="synonym">Gaeumannomyces graminis var. tritici</name>
    <dbReference type="NCBI Taxonomy" id="644352"/>
    <lineage>
        <taxon>Eukaryota</taxon>
        <taxon>Fungi</taxon>
        <taxon>Dikarya</taxon>
        <taxon>Ascomycota</taxon>
        <taxon>Pezizomycotina</taxon>
        <taxon>Sordariomycetes</taxon>
        <taxon>Sordariomycetidae</taxon>
        <taxon>Magnaporthales</taxon>
        <taxon>Magnaporthaceae</taxon>
        <taxon>Gaeumannomyces</taxon>
    </lineage>
</organism>
<gene>
    <name evidence="3" type="primary">20354036</name>
    <name evidence="2" type="ORF">GGTG_13578</name>
</gene>
<sequence>RSIRTGWTLGNGQGFPLTRYGAISRQRSSLEGVPLDPACRPLDAQKASFPPGSPRGRLCQQLGDRGIKFAGWRDWPHAYVSHPANGAEHFMPLAVCAGAAGDGVAKSEKTTNSLPKTVVISLVTSLLDSTRDPCVYKSKPPPRCVRPRGAVVGAAVGGLVMAHVPAAPAGAVAELLDGAACAAGDTPPAFDQAEQRHDRGDEGGAADDDADDGADAPEGD</sequence>
<dbReference type="VEuPathDB" id="FungiDB:GGTG_13578"/>
<feature type="non-terminal residue" evidence="2">
    <location>
        <position position="220"/>
    </location>
</feature>
<dbReference type="Proteomes" id="UP000006039">
    <property type="component" value="Unassembled WGS sequence"/>
</dbReference>
<evidence type="ECO:0000256" key="1">
    <source>
        <dbReference type="SAM" id="MobiDB-lite"/>
    </source>
</evidence>
<proteinExistence type="predicted"/>
<name>J8TVP3_GAET3</name>
<reference evidence="4" key="1">
    <citation type="submission" date="2010-07" db="EMBL/GenBank/DDBJ databases">
        <title>The genome sequence of Gaeumannomyces graminis var. tritici strain R3-111a-1.</title>
        <authorList>
            <consortium name="The Broad Institute Genome Sequencing Platform"/>
            <person name="Ma L.-J."/>
            <person name="Dead R."/>
            <person name="Young S."/>
            <person name="Zeng Q."/>
            <person name="Koehrsen M."/>
            <person name="Alvarado L."/>
            <person name="Berlin A."/>
            <person name="Chapman S.B."/>
            <person name="Chen Z."/>
            <person name="Freedman E."/>
            <person name="Gellesch M."/>
            <person name="Goldberg J."/>
            <person name="Griggs A."/>
            <person name="Gujja S."/>
            <person name="Heilman E.R."/>
            <person name="Heiman D."/>
            <person name="Hepburn T."/>
            <person name="Howarth C."/>
            <person name="Jen D."/>
            <person name="Larson L."/>
            <person name="Mehta T."/>
            <person name="Neiman D."/>
            <person name="Pearson M."/>
            <person name="Roberts A."/>
            <person name="Saif S."/>
            <person name="Shea T."/>
            <person name="Shenoy N."/>
            <person name="Sisk P."/>
            <person name="Stolte C."/>
            <person name="Sykes S."/>
            <person name="Walk T."/>
            <person name="White J."/>
            <person name="Yandava C."/>
            <person name="Haas B."/>
            <person name="Nusbaum C."/>
            <person name="Birren B."/>
        </authorList>
    </citation>
    <scope>NUCLEOTIDE SEQUENCE [LARGE SCALE GENOMIC DNA]</scope>
    <source>
        <strain evidence="4">R3-111a-1</strain>
    </source>
</reference>
<protein>
    <submittedName>
        <fullName evidence="2 3">Uncharacterized protein</fullName>
    </submittedName>
</protein>
<reference evidence="2" key="3">
    <citation type="submission" date="2010-09" db="EMBL/GenBank/DDBJ databases">
        <title>Annotation of Gaeumannomyces graminis var. tritici R3-111a-1.</title>
        <authorList>
            <consortium name="The Broad Institute Genome Sequencing Platform"/>
            <person name="Ma L.-J."/>
            <person name="Dead R."/>
            <person name="Young S.K."/>
            <person name="Zeng Q."/>
            <person name="Gargeya S."/>
            <person name="Fitzgerald M."/>
            <person name="Haas B."/>
            <person name="Abouelleil A."/>
            <person name="Alvarado L."/>
            <person name="Arachchi H.M."/>
            <person name="Berlin A."/>
            <person name="Brown A."/>
            <person name="Chapman S.B."/>
            <person name="Chen Z."/>
            <person name="Dunbar C."/>
            <person name="Freedman E."/>
            <person name="Gearin G."/>
            <person name="Gellesch M."/>
            <person name="Goldberg J."/>
            <person name="Griggs A."/>
            <person name="Gujja S."/>
            <person name="Heiman D."/>
            <person name="Howarth C."/>
            <person name="Larson L."/>
            <person name="Lui A."/>
            <person name="MacDonald P.J.P."/>
            <person name="Mehta T."/>
            <person name="Montmayeur A."/>
            <person name="Murphy C."/>
            <person name="Neiman D."/>
            <person name="Pearson M."/>
            <person name="Priest M."/>
            <person name="Roberts A."/>
            <person name="Saif S."/>
            <person name="Shea T."/>
            <person name="Shenoy N."/>
            <person name="Sisk P."/>
            <person name="Stolte C."/>
            <person name="Sykes S."/>
            <person name="Yandava C."/>
            <person name="Wortman J."/>
            <person name="Nusbaum C."/>
            <person name="Birren B."/>
        </authorList>
    </citation>
    <scope>NUCLEOTIDE SEQUENCE</scope>
    <source>
        <strain evidence="2">R3-111a-1</strain>
    </source>
</reference>
<dbReference type="EnsemblFungi" id="EJT68869">
    <property type="protein sequence ID" value="EJT68869"/>
    <property type="gene ID" value="GGTG_13578"/>
</dbReference>
<evidence type="ECO:0000313" key="3">
    <source>
        <dbReference type="EnsemblFungi" id="EJT68869"/>
    </source>
</evidence>
<feature type="compositionally biased region" description="Basic and acidic residues" evidence="1">
    <location>
        <begin position="193"/>
        <end position="202"/>
    </location>
</feature>
<dbReference type="Gene3D" id="3.40.830.10">
    <property type="entry name" value="LigB-like"/>
    <property type="match status" value="1"/>
</dbReference>